<evidence type="ECO:0000313" key="3">
    <source>
        <dbReference type="Proteomes" id="UP000441333"/>
    </source>
</evidence>
<evidence type="ECO:0008006" key="4">
    <source>
        <dbReference type="Google" id="ProtNLM"/>
    </source>
</evidence>
<dbReference type="EMBL" id="WAAT01000028">
    <property type="protein sequence ID" value="KAB1069127.1"/>
    <property type="molecule type" value="Genomic_DNA"/>
</dbReference>
<gene>
    <name evidence="2" type="ORF">F6U93_05070</name>
</gene>
<dbReference type="AlphaFoldDB" id="A0A6N6MLI3"/>
<dbReference type="RefSeq" id="WP_150937475.1">
    <property type="nucleotide sequence ID" value="NZ_WAAT01000028.1"/>
</dbReference>
<evidence type="ECO:0000256" key="1">
    <source>
        <dbReference type="SAM" id="SignalP"/>
    </source>
</evidence>
<keyword evidence="1" id="KW-0732">Signal</keyword>
<organism evidence="2 3">
    <name type="scientific">Pseudotamlana haliotis</name>
    <dbReference type="NCBI Taxonomy" id="2614804"/>
    <lineage>
        <taxon>Bacteria</taxon>
        <taxon>Pseudomonadati</taxon>
        <taxon>Bacteroidota</taxon>
        <taxon>Flavobacteriia</taxon>
        <taxon>Flavobacteriales</taxon>
        <taxon>Flavobacteriaceae</taxon>
        <taxon>Pseudotamlana</taxon>
    </lineage>
</organism>
<sequence length="200" mass="22292">MNNILKNTRKGFLMLALFGTMASFADAPADGIIVEGNNTTLTLNYAKQGSAVSIKDTNGSVLYTETIETTGRYKKNFDLSFLPDGNYMFEVDKDLEVEEIPFTLNKGVAVFNKSQEKVVYKPFIRVSDDLVYINKLNLDNEDLSVNIYFTKNNGLNSELVVSEKLSSENKIEQVYKLADLGRGTYNVVLSSGGRTIQKNI</sequence>
<keyword evidence="3" id="KW-1185">Reference proteome</keyword>
<feature type="signal peptide" evidence="1">
    <location>
        <begin position="1"/>
        <end position="25"/>
    </location>
</feature>
<dbReference type="Proteomes" id="UP000441333">
    <property type="component" value="Unassembled WGS sequence"/>
</dbReference>
<proteinExistence type="predicted"/>
<accession>A0A6N6MLI3</accession>
<reference evidence="2 3" key="1">
    <citation type="submission" date="2019-09" db="EMBL/GenBank/DDBJ databases">
        <authorList>
            <person name="Cao W.R."/>
        </authorList>
    </citation>
    <scope>NUCLEOTIDE SEQUENCE [LARGE SCALE GENOMIC DNA]</scope>
    <source>
        <strain evidence="2 3">B1N29</strain>
    </source>
</reference>
<comment type="caution">
    <text evidence="2">The sequence shown here is derived from an EMBL/GenBank/DDBJ whole genome shotgun (WGS) entry which is preliminary data.</text>
</comment>
<feature type="chain" id="PRO_5026801520" description="Secretion system C-terminal sorting domain-containing protein" evidence="1">
    <location>
        <begin position="26"/>
        <end position="200"/>
    </location>
</feature>
<name>A0A6N6MLI3_9FLAO</name>
<evidence type="ECO:0000313" key="2">
    <source>
        <dbReference type="EMBL" id="KAB1069127.1"/>
    </source>
</evidence>
<dbReference type="Gene3D" id="2.60.40.3080">
    <property type="match status" value="1"/>
</dbReference>
<protein>
    <recommendedName>
        <fullName evidence="4">Secretion system C-terminal sorting domain-containing protein</fullName>
    </recommendedName>
</protein>